<proteinExistence type="predicted"/>
<dbReference type="OrthoDB" id="837929at2"/>
<dbReference type="Pfam" id="PF02893">
    <property type="entry name" value="GRAM"/>
    <property type="match status" value="1"/>
</dbReference>
<feature type="domain" description="GRAM" evidence="2">
    <location>
        <begin position="78"/>
        <end position="160"/>
    </location>
</feature>
<sequence>MKEGFKIEFSWKQITFLVIFSTATYGLIVYLMGSDESVKTIAFQAIIWGVLFNLFFVLLFPWFMKKLLGKRIDNIVPKLLENEKVEAEILASLFRKVEVVGGKIFFTNQRLIFKTHSLNFQKGQTNIEYIQIQNIEKRKTIKIVDNGIKITTKEGKQYSFLVNDRDVQIQKIKNKFVE</sequence>
<keyword evidence="4" id="KW-1185">Reference proteome</keyword>
<dbReference type="RefSeq" id="WP_004569493.1">
    <property type="nucleotide sequence ID" value="NZ_CH724148.1"/>
</dbReference>
<keyword evidence="1" id="KW-0472">Membrane</keyword>
<dbReference type="InterPro" id="IPR004182">
    <property type="entry name" value="GRAM"/>
</dbReference>
<keyword evidence="1" id="KW-0812">Transmembrane</keyword>
<accession>A4BXK4</accession>
<evidence type="ECO:0000259" key="2">
    <source>
        <dbReference type="Pfam" id="PF02893"/>
    </source>
</evidence>
<dbReference type="EMBL" id="AAOG01000001">
    <property type="protein sequence ID" value="EAR13695.1"/>
    <property type="molecule type" value="Genomic_DNA"/>
</dbReference>
<organism evidence="3 4">
    <name type="scientific">Polaribacter irgensii 23-P</name>
    <dbReference type="NCBI Taxonomy" id="313594"/>
    <lineage>
        <taxon>Bacteria</taxon>
        <taxon>Pseudomonadati</taxon>
        <taxon>Bacteroidota</taxon>
        <taxon>Flavobacteriia</taxon>
        <taxon>Flavobacteriales</taxon>
        <taxon>Flavobacteriaceae</taxon>
    </lineage>
</organism>
<dbReference type="eggNOG" id="ENOG5032T4Z">
    <property type="taxonomic scope" value="Bacteria"/>
</dbReference>
<dbReference type="HOGENOM" id="CLU_1509277_0_0_10"/>
<evidence type="ECO:0000256" key="1">
    <source>
        <dbReference type="SAM" id="Phobius"/>
    </source>
</evidence>
<dbReference type="Proteomes" id="UP000003053">
    <property type="component" value="Unassembled WGS sequence"/>
</dbReference>
<keyword evidence="1" id="KW-1133">Transmembrane helix</keyword>
<dbReference type="InterPro" id="IPR011993">
    <property type="entry name" value="PH-like_dom_sf"/>
</dbReference>
<dbReference type="AlphaFoldDB" id="A4BXK4"/>
<dbReference type="STRING" id="313594.PI23P_04337"/>
<feature type="transmembrane region" description="Helical" evidence="1">
    <location>
        <begin position="14"/>
        <end position="33"/>
    </location>
</feature>
<feature type="transmembrane region" description="Helical" evidence="1">
    <location>
        <begin position="45"/>
        <end position="64"/>
    </location>
</feature>
<evidence type="ECO:0000313" key="3">
    <source>
        <dbReference type="EMBL" id="EAR13695.1"/>
    </source>
</evidence>
<gene>
    <name evidence="3" type="ORF">PI23P_04337</name>
</gene>
<evidence type="ECO:0000313" key="4">
    <source>
        <dbReference type="Proteomes" id="UP000003053"/>
    </source>
</evidence>
<reference evidence="3 4" key="1">
    <citation type="submission" date="2006-02" db="EMBL/GenBank/DDBJ databases">
        <authorList>
            <person name="Murray A."/>
            <person name="Staley J."/>
            <person name="Ferriera S."/>
            <person name="Johnson J."/>
            <person name="Kravitz S."/>
            <person name="Halpern A."/>
            <person name="Remington K."/>
            <person name="Beeson K."/>
            <person name="Tran B."/>
            <person name="Rogers Y.-H."/>
            <person name="Friedman R."/>
            <person name="Venter J.C."/>
        </authorList>
    </citation>
    <scope>NUCLEOTIDE SEQUENCE [LARGE SCALE GENOMIC DNA]</scope>
    <source>
        <strain evidence="3 4">23-P</strain>
    </source>
</reference>
<name>A4BXK4_9FLAO</name>
<comment type="caution">
    <text evidence="3">The sequence shown here is derived from an EMBL/GenBank/DDBJ whole genome shotgun (WGS) entry which is preliminary data.</text>
</comment>
<protein>
    <recommendedName>
        <fullName evidence="2">GRAM domain-containing protein</fullName>
    </recommendedName>
</protein>
<dbReference type="Gene3D" id="2.30.29.30">
    <property type="entry name" value="Pleckstrin-homology domain (PH domain)/Phosphotyrosine-binding domain (PTB)"/>
    <property type="match status" value="1"/>
</dbReference>